<dbReference type="InterPro" id="IPR024096">
    <property type="entry name" value="NO_sig/Golgi_transp_ligand-bd"/>
</dbReference>
<feature type="compositionally biased region" description="Basic and acidic residues" evidence="10">
    <location>
        <begin position="677"/>
        <end position="699"/>
    </location>
</feature>
<feature type="compositionally biased region" description="Pro residues" evidence="10">
    <location>
        <begin position="795"/>
        <end position="805"/>
    </location>
</feature>
<evidence type="ECO:0000256" key="4">
    <source>
        <dbReference type="ARBA" id="ARBA00022741"/>
    </source>
</evidence>
<dbReference type="OrthoDB" id="6127067at2759"/>
<evidence type="ECO:0000313" key="12">
    <source>
        <dbReference type="EMBL" id="OWF53088.1"/>
    </source>
</evidence>
<name>A0A210QWE2_MIZYE</name>
<dbReference type="InterPro" id="IPR001054">
    <property type="entry name" value="A/G_cyclase"/>
</dbReference>
<evidence type="ECO:0000256" key="9">
    <source>
        <dbReference type="SAM" id="Coils"/>
    </source>
</evidence>
<feature type="compositionally biased region" description="Basic and acidic residues" evidence="10">
    <location>
        <begin position="783"/>
        <end position="793"/>
    </location>
</feature>
<dbReference type="Proteomes" id="UP000242188">
    <property type="component" value="Unassembled WGS sequence"/>
</dbReference>
<dbReference type="PROSITE" id="PS50125">
    <property type="entry name" value="GUANYLATE_CYCLASE_2"/>
    <property type="match status" value="1"/>
</dbReference>
<dbReference type="InterPro" id="IPR038158">
    <property type="entry name" value="H-NOX_domain_sf"/>
</dbReference>
<gene>
    <name evidence="12" type="ORF">KP79_PYT00510</name>
</gene>
<dbReference type="GO" id="GO:0004383">
    <property type="term" value="F:guanylate cyclase activity"/>
    <property type="evidence" value="ECO:0007669"/>
    <property type="project" value="UniProtKB-EC"/>
</dbReference>
<accession>A0A210QWE2</accession>
<reference evidence="12 13" key="1">
    <citation type="journal article" date="2017" name="Nat. Ecol. Evol.">
        <title>Scallop genome provides insights into evolution of bilaterian karyotype and development.</title>
        <authorList>
            <person name="Wang S."/>
            <person name="Zhang J."/>
            <person name="Jiao W."/>
            <person name="Li J."/>
            <person name="Xun X."/>
            <person name="Sun Y."/>
            <person name="Guo X."/>
            <person name="Huan P."/>
            <person name="Dong B."/>
            <person name="Zhang L."/>
            <person name="Hu X."/>
            <person name="Sun X."/>
            <person name="Wang J."/>
            <person name="Zhao C."/>
            <person name="Wang Y."/>
            <person name="Wang D."/>
            <person name="Huang X."/>
            <person name="Wang R."/>
            <person name="Lv J."/>
            <person name="Li Y."/>
            <person name="Zhang Z."/>
            <person name="Liu B."/>
            <person name="Lu W."/>
            <person name="Hui Y."/>
            <person name="Liang J."/>
            <person name="Zhou Z."/>
            <person name="Hou R."/>
            <person name="Li X."/>
            <person name="Liu Y."/>
            <person name="Li H."/>
            <person name="Ning X."/>
            <person name="Lin Y."/>
            <person name="Zhao L."/>
            <person name="Xing Q."/>
            <person name="Dou J."/>
            <person name="Li Y."/>
            <person name="Mao J."/>
            <person name="Guo H."/>
            <person name="Dou H."/>
            <person name="Li T."/>
            <person name="Mu C."/>
            <person name="Jiang W."/>
            <person name="Fu Q."/>
            <person name="Fu X."/>
            <person name="Miao Y."/>
            <person name="Liu J."/>
            <person name="Yu Q."/>
            <person name="Li R."/>
            <person name="Liao H."/>
            <person name="Li X."/>
            <person name="Kong Y."/>
            <person name="Jiang Z."/>
            <person name="Chourrout D."/>
            <person name="Li R."/>
            <person name="Bao Z."/>
        </authorList>
    </citation>
    <scope>NUCLEOTIDE SEQUENCE [LARGE SCALE GENOMIC DNA]</scope>
    <source>
        <strain evidence="12 13">PY_sf001</strain>
    </source>
</reference>
<dbReference type="InterPro" id="IPR011645">
    <property type="entry name" value="HNOB_dom_associated"/>
</dbReference>
<dbReference type="Pfam" id="PF07701">
    <property type="entry name" value="HNOBA"/>
    <property type="match status" value="1"/>
</dbReference>
<dbReference type="Pfam" id="PF07700">
    <property type="entry name" value="HNOB"/>
    <property type="match status" value="1"/>
</dbReference>
<evidence type="ECO:0000256" key="5">
    <source>
        <dbReference type="ARBA" id="ARBA00023134"/>
    </source>
</evidence>
<dbReference type="SUPFAM" id="SSF55073">
    <property type="entry name" value="Nucleotide cyclase"/>
    <property type="match status" value="1"/>
</dbReference>
<dbReference type="Gene3D" id="3.30.70.1230">
    <property type="entry name" value="Nucleotide cyclase"/>
    <property type="match status" value="1"/>
</dbReference>
<keyword evidence="4" id="KW-0547">Nucleotide-binding</keyword>
<protein>
    <recommendedName>
        <fullName evidence="2">guanylate cyclase</fullName>
        <ecNumber evidence="2">4.6.1.2</ecNumber>
    </recommendedName>
</protein>
<sequence>MYGLLLEAIVDYIIDNYGEENWEYIRRAANLQTTTFATHGIYSENIVMAIATATAELTGEDVDDLMDSFGVSFVSFVGQYGYDKVLKVLGRNMRDFLSGLDNLHEYLRFSYPKLQPPSFFVDNETQSGLTLHYRSRRKGFVKYVQGQIRQVGRLFYNTKITINVTSETTLGDLVHVVMRLSFDNTAYIKLFRSIDHITESLPLRSDVFFELFPFHIVFNRQLKIKSIGVSLMAVMPYIKGKSLQEIFSLIRPLVELTWESIMATTNNVFEIASEGCTLRRTDEKSKITPKGIKEQEAEHTLHLKGQMVFMPEWDCIIFMGTPVMENLEAMDRAGLYINDLSMHDSSRDLVLAGTQQSAELKLALDQEQQKSKTLEESMRKLDEEMKRTDLLLYQMIPKPVADRLRSGEESISTCEVFDCLTIVFSDVVGFTAICSQISPMDVVSMLNAMYTKFDNLSELHHVYKVETIGDAYMGVAGAPDVTEYHAASVCNMALDMLVTMEDLVNPISGESMKIRVGVHSGMAVAGVVGVKMPRYCLFGDTVNTASRMETNSEANKIHISETTKCEVDTMPYKIEERGSVEVKGKGHMKTYWLLGTTGEIIIPVSDTSSPDIGRAASLKSPTWNRATYSPVSVEDTNSFRSGRSTPCISPTPIRKLNKRQNDKATEDNKTSTVKHLAVKEAEKEPRKVDVNKTKTKQDIKAVPSSESENSKTELKETSIPAKETTTSKEISRKPSKVDIKKDQIKIPDTASHKNGSKDSTKTDEEVVPNGGQSSKAAQPAVRKTTDEKIDKKYPGPSPSVNPPVNSPQVRNVPPPRATKTPPSTPRKTIDLLAMEAKLKEDAESLANNGYVSLETSLHKVAQADSNQTPVVSTTPKEVTLSNNAPKYVDPEPVMAAIEQPKTRPLEQSQTCVLL</sequence>
<keyword evidence="7" id="KW-0141">cGMP biosynthesis</keyword>
<dbReference type="AlphaFoldDB" id="A0A210QWE2"/>
<feature type="compositionally biased region" description="Basic and acidic residues" evidence="10">
    <location>
        <begin position="725"/>
        <end position="745"/>
    </location>
</feature>
<feature type="region of interest" description="Disordered" evidence="10">
    <location>
        <begin position="864"/>
        <end position="887"/>
    </location>
</feature>
<dbReference type="SUPFAM" id="SSF111126">
    <property type="entry name" value="Ligand-binding domain in the NO signalling and Golgi transport"/>
    <property type="match status" value="1"/>
</dbReference>
<dbReference type="PANTHER" id="PTHR45655:SF10">
    <property type="entry name" value="SOLUBLE GUANYLATE CYCLASE 88E"/>
    <property type="match status" value="1"/>
</dbReference>
<evidence type="ECO:0000256" key="8">
    <source>
        <dbReference type="RuleBase" id="RU000405"/>
    </source>
</evidence>
<dbReference type="GO" id="GO:0020037">
    <property type="term" value="F:heme binding"/>
    <property type="evidence" value="ECO:0007669"/>
    <property type="project" value="InterPro"/>
</dbReference>
<dbReference type="PROSITE" id="PS00452">
    <property type="entry name" value="GUANYLATE_CYCLASE_1"/>
    <property type="match status" value="1"/>
</dbReference>
<dbReference type="GO" id="GO:0038060">
    <property type="term" value="P:nitric oxide-cGMP-mediated signaling"/>
    <property type="evidence" value="ECO:0007669"/>
    <property type="project" value="TreeGrafter"/>
</dbReference>
<comment type="caution">
    <text evidence="12">The sequence shown here is derived from an EMBL/GenBank/DDBJ whole genome shotgun (WGS) entry which is preliminary data.</text>
</comment>
<comment type="similarity">
    <text evidence="8">Belongs to the adenylyl cyclase class-4/guanylyl cyclase family.</text>
</comment>
<comment type="subcellular location">
    <subcellularLocation>
        <location evidence="1">Cytoplasm</location>
    </subcellularLocation>
</comment>
<dbReference type="SMART" id="SM00044">
    <property type="entry name" value="CYCc"/>
    <property type="match status" value="1"/>
</dbReference>
<dbReference type="GO" id="GO:0070482">
    <property type="term" value="P:response to oxygen levels"/>
    <property type="evidence" value="ECO:0007669"/>
    <property type="project" value="TreeGrafter"/>
</dbReference>
<dbReference type="STRING" id="6573.A0A210QWE2"/>
<evidence type="ECO:0000256" key="10">
    <source>
        <dbReference type="SAM" id="MobiDB-lite"/>
    </source>
</evidence>
<dbReference type="InterPro" id="IPR011644">
    <property type="entry name" value="Heme_NO-bd"/>
</dbReference>
<evidence type="ECO:0000313" key="13">
    <source>
        <dbReference type="Proteomes" id="UP000242188"/>
    </source>
</evidence>
<keyword evidence="5" id="KW-0342">GTP-binding</keyword>
<dbReference type="GO" id="GO:0005525">
    <property type="term" value="F:GTP binding"/>
    <property type="evidence" value="ECO:0007669"/>
    <property type="project" value="UniProtKB-KW"/>
</dbReference>
<feature type="coiled-coil region" evidence="9">
    <location>
        <begin position="357"/>
        <end position="384"/>
    </location>
</feature>
<evidence type="ECO:0000256" key="3">
    <source>
        <dbReference type="ARBA" id="ARBA00022490"/>
    </source>
</evidence>
<dbReference type="GO" id="GO:0008074">
    <property type="term" value="C:guanylate cyclase complex, soluble"/>
    <property type="evidence" value="ECO:0007669"/>
    <property type="project" value="TreeGrafter"/>
</dbReference>
<dbReference type="CDD" id="cd07302">
    <property type="entry name" value="CHD"/>
    <property type="match status" value="1"/>
</dbReference>
<keyword evidence="13" id="KW-1185">Reference proteome</keyword>
<organism evidence="12 13">
    <name type="scientific">Mizuhopecten yessoensis</name>
    <name type="common">Japanese scallop</name>
    <name type="synonym">Patinopecten yessoensis</name>
    <dbReference type="NCBI Taxonomy" id="6573"/>
    <lineage>
        <taxon>Eukaryota</taxon>
        <taxon>Metazoa</taxon>
        <taxon>Spiralia</taxon>
        <taxon>Lophotrochozoa</taxon>
        <taxon>Mollusca</taxon>
        <taxon>Bivalvia</taxon>
        <taxon>Autobranchia</taxon>
        <taxon>Pteriomorphia</taxon>
        <taxon>Pectinida</taxon>
        <taxon>Pectinoidea</taxon>
        <taxon>Pectinidae</taxon>
        <taxon>Mizuhopecten</taxon>
    </lineage>
</organism>
<feature type="region of interest" description="Disordered" evidence="10">
    <location>
        <begin position="634"/>
        <end position="827"/>
    </location>
</feature>
<evidence type="ECO:0000256" key="6">
    <source>
        <dbReference type="ARBA" id="ARBA00023239"/>
    </source>
</evidence>
<evidence type="ECO:0000259" key="11">
    <source>
        <dbReference type="PROSITE" id="PS50125"/>
    </source>
</evidence>
<dbReference type="FunFam" id="3.30.70.1230:FF:000007">
    <property type="entry name" value="Guanylate cyclase soluble subunit alpha-3"/>
    <property type="match status" value="1"/>
</dbReference>
<keyword evidence="6 8" id="KW-0456">Lyase</keyword>
<dbReference type="EMBL" id="NEDP02001510">
    <property type="protein sequence ID" value="OWF53088.1"/>
    <property type="molecule type" value="Genomic_DNA"/>
</dbReference>
<dbReference type="InterPro" id="IPR029787">
    <property type="entry name" value="Nucleotide_cyclase"/>
</dbReference>
<feature type="compositionally biased region" description="Basic and acidic residues" evidence="10">
    <location>
        <begin position="659"/>
        <end position="669"/>
    </location>
</feature>
<dbReference type="Gene3D" id="3.30.450.260">
    <property type="entry name" value="Haem NO binding associated domain"/>
    <property type="match status" value="1"/>
</dbReference>
<feature type="domain" description="Guanylate cyclase" evidence="11">
    <location>
        <begin position="421"/>
        <end position="549"/>
    </location>
</feature>
<keyword evidence="3" id="KW-0963">Cytoplasm</keyword>
<dbReference type="Gene3D" id="6.10.250.780">
    <property type="match status" value="1"/>
</dbReference>
<evidence type="ECO:0000256" key="1">
    <source>
        <dbReference type="ARBA" id="ARBA00004496"/>
    </source>
</evidence>
<feature type="compositionally biased region" description="Basic and acidic residues" evidence="10">
    <location>
        <begin position="755"/>
        <end position="764"/>
    </location>
</feature>
<dbReference type="EC" id="4.6.1.2" evidence="2"/>
<keyword evidence="9" id="KW-0175">Coiled coil</keyword>
<dbReference type="Pfam" id="PF00211">
    <property type="entry name" value="Guanylate_cyc"/>
    <property type="match status" value="1"/>
</dbReference>
<proteinExistence type="inferred from homology"/>
<dbReference type="InterPro" id="IPR018297">
    <property type="entry name" value="A/G_cyclase_CS"/>
</dbReference>
<feature type="compositionally biased region" description="Polar residues" evidence="10">
    <location>
        <begin position="864"/>
        <end position="884"/>
    </location>
</feature>
<feature type="compositionally biased region" description="Polar residues" evidence="10">
    <location>
        <begin position="634"/>
        <end position="648"/>
    </location>
</feature>
<dbReference type="Gene3D" id="3.90.1520.10">
    <property type="entry name" value="H-NOX domain"/>
    <property type="match status" value="1"/>
</dbReference>
<dbReference type="PANTHER" id="PTHR45655">
    <property type="entry name" value="GUANYLATE CYCLASE SOLUBLE SUBUNIT BETA-2"/>
    <property type="match status" value="1"/>
</dbReference>
<evidence type="ECO:0000256" key="2">
    <source>
        <dbReference type="ARBA" id="ARBA00012202"/>
    </source>
</evidence>
<evidence type="ECO:0000256" key="7">
    <source>
        <dbReference type="ARBA" id="ARBA00023293"/>
    </source>
</evidence>
<dbReference type="InterPro" id="IPR042463">
    <property type="entry name" value="HNOB_dom_associated_sf"/>
</dbReference>